<keyword evidence="3" id="KW-1185">Reference proteome</keyword>
<keyword evidence="1" id="KW-0472">Membrane</keyword>
<dbReference type="EMBL" id="JAQQKW010000003">
    <property type="protein sequence ID" value="MDC7694106.1"/>
    <property type="molecule type" value="Genomic_DNA"/>
</dbReference>
<keyword evidence="1" id="KW-0812">Transmembrane</keyword>
<feature type="transmembrane region" description="Helical" evidence="1">
    <location>
        <begin position="84"/>
        <end position="105"/>
    </location>
</feature>
<dbReference type="RefSeq" id="WP_272740820.1">
    <property type="nucleotide sequence ID" value="NZ_JAQQKW010000003.1"/>
</dbReference>
<sequence>MSEDKLSAGSVTSLKSPLRGTLDKPLRHVVSNEELDALCETRREHITEYVWAAIGIAVGSLPGTVALLHGYITQGTAYGFRPEGLLQFGLFCAALSVMYSMGMIARRRARRLRDIEADIRMRA</sequence>
<proteinExistence type="predicted"/>
<accession>A0ABT5IF59</accession>
<keyword evidence="1" id="KW-1133">Transmembrane helix</keyword>
<evidence type="ECO:0000313" key="3">
    <source>
        <dbReference type="Proteomes" id="UP001216595"/>
    </source>
</evidence>
<organism evidence="2 3">
    <name type="scientific">Asticcacaulis currens</name>
    <dbReference type="NCBI Taxonomy" id="2984210"/>
    <lineage>
        <taxon>Bacteria</taxon>
        <taxon>Pseudomonadati</taxon>
        <taxon>Pseudomonadota</taxon>
        <taxon>Alphaproteobacteria</taxon>
        <taxon>Caulobacterales</taxon>
        <taxon>Caulobacteraceae</taxon>
        <taxon>Asticcacaulis</taxon>
    </lineage>
</organism>
<gene>
    <name evidence="2" type="ORF">PQU94_07390</name>
</gene>
<feature type="transmembrane region" description="Helical" evidence="1">
    <location>
        <begin position="49"/>
        <end position="72"/>
    </location>
</feature>
<protein>
    <submittedName>
        <fullName evidence="2">Uncharacterized protein</fullName>
    </submittedName>
</protein>
<evidence type="ECO:0000256" key="1">
    <source>
        <dbReference type="SAM" id="Phobius"/>
    </source>
</evidence>
<comment type="caution">
    <text evidence="2">The sequence shown here is derived from an EMBL/GenBank/DDBJ whole genome shotgun (WGS) entry which is preliminary data.</text>
</comment>
<dbReference type="Proteomes" id="UP001216595">
    <property type="component" value="Unassembled WGS sequence"/>
</dbReference>
<reference evidence="2 3" key="1">
    <citation type="submission" date="2023-01" db="EMBL/GenBank/DDBJ databases">
        <title>Novel species of the genus Asticcacaulis isolated from rivers.</title>
        <authorList>
            <person name="Lu H."/>
        </authorList>
    </citation>
    <scope>NUCLEOTIDE SEQUENCE [LARGE SCALE GENOMIC DNA]</scope>
    <source>
        <strain evidence="2 3">DXS10W</strain>
    </source>
</reference>
<name>A0ABT5IF59_9CAUL</name>
<evidence type="ECO:0000313" key="2">
    <source>
        <dbReference type="EMBL" id="MDC7694106.1"/>
    </source>
</evidence>